<evidence type="ECO:0000256" key="4">
    <source>
        <dbReference type="ARBA" id="ARBA00023136"/>
    </source>
</evidence>
<dbReference type="GO" id="GO:0034755">
    <property type="term" value="P:iron ion transmembrane transport"/>
    <property type="evidence" value="ECO:0007669"/>
    <property type="project" value="TreeGrafter"/>
</dbReference>
<feature type="transmembrane region" description="Helical" evidence="6">
    <location>
        <begin position="107"/>
        <end position="131"/>
    </location>
</feature>
<evidence type="ECO:0000313" key="8">
    <source>
        <dbReference type="Proteomes" id="UP000017559"/>
    </source>
</evidence>
<protein>
    <submittedName>
        <fullName evidence="7">Transporter protein smf2</fullName>
    </submittedName>
</protein>
<dbReference type="EMBL" id="AWSO01000979">
    <property type="protein sequence ID" value="ESK86095.1"/>
    <property type="molecule type" value="Genomic_DNA"/>
</dbReference>
<keyword evidence="4 6" id="KW-0472">Membrane</keyword>
<dbReference type="HOGENOM" id="CLU_020088_4_2_1"/>
<dbReference type="GO" id="GO:0005886">
    <property type="term" value="C:plasma membrane"/>
    <property type="evidence" value="ECO:0007669"/>
    <property type="project" value="TreeGrafter"/>
</dbReference>
<evidence type="ECO:0000256" key="5">
    <source>
        <dbReference type="SAM" id="MobiDB-lite"/>
    </source>
</evidence>
<evidence type="ECO:0000256" key="2">
    <source>
        <dbReference type="ARBA" id="ARBA00022692"/>
    </source>
</evidence>
<dbReference type="NCBIfam" id="NF037982">
    <property type="entry name" value="Nramp_1"/>
    <property type="match status" value="1"/>
</dbReference>
<dbReference type="PANTHER" id="PTHR11706">
    <property type="entry name" value="SOLUTE CARRIER PROTEIN FAMILY 11 MEMBER"/>
    <property type="match status" value="1"/>
</dbReference>
<keyword evidence="8" id="KW-1185">Reference proteome</keyword>
<dbReference type="GO" id="GO:0030026">
    <property type="term" value="P:intracellular manganese ion homeostasis"/>
    <property type="evidence" value="ECO:0007669"/>
    <property type="project" value="TreeGrafter"/>
</dbReference>
<dbReference type="KEGG" id="mrr:Moror_9352"/>
<feature type="transmembrane region" description="Helical" evidence="6">
    <location>
        <begin position="267"/>
        <end position="291"/>
    </location>
</feature>
<proteinExistence type="predicted"/>
<gene>
    <name evidence="7" type="ORF">Moror_9352</name>
</gene>
<reference evidence="7 8" key="1">
    <citation type="journal article" date="2014" name="BMC Genomics">
        <title>Genome and secretome analysis of the hemibiotrophic fungal pathogen, Moniliophthora roreri, which causes frosty pod rot disease of cacao: mechanisms of the biotrophic and necrotrophic phases.</title>
        <authorList>
            <person name="Meinhardt L.W."/>
            <person name="Costa G.G.L."/>
            <person name="Thomazella D.P.T."/>
            <person name="Teixeira P.J.P.L."/>
            <person name="Carazzolle M.F."/>
            <person name="Schuster S.C."/>
            <person name="Carlson J.E."/>
            <person name="Guiltinan M.J."/>
            <person name="Mieczkowski P."/>
            <person name="Farmer A."/>
            <person name="Ramaraj T."/>
            <person name="Crozier J."/>
            <person name="Davis R.E."/>
            <person name="Shao J."/>
            <person name="Melnick R.L."/>
            <person name="Pereira G.A.G."/>
            <person name="Bailey B.A."/>
        </authorList>
    </citation>
    <scope>NUCLEOTIDE SEQUENCE [LARGE SCALE GENOMIC DNA]</scope>
    <source>
        <strain evidence="7 8">MCA 2997</strain>
    </source>
</reference>
<dbReference type="PANTHER" id="PTHR11706:SF101">
    <property type="entry name" value="MANGANESE TRANSPORTER SMF1"/>
    <property type="match status" value="1"/>
</dbReference>
<feature type="compositionally biased region" description="Basic and acidic residues" evidence="5">
    <location>
        <begin position="10"/>
        <end position="26"/>
    </location>
</feature>
<accession>V2X0X1</accession>
<feature type="compositionally biased region" description="Low complexity" evidence="5">
    <location>
        <begin position="496"/>
        <end position="508"/>
    </location>
</feature>
<dbReference type="AlphaFoldDB" id="V2X0X1"/>
<dbReference type="PRINTS" id="PR00447">
    <property type="entry name" value="NATRESASSCMP"/>
</dbReference>
<feature type="transmembrane region" description="Helical" evidence="6">
    <location>
        <begin position="452"/>
        <end position="475"/>
    </location>
</feature>
<evidence type="ECO:0000256" key="6">
    <source>
        <dbReference type="SAM" id="Phobius"/>
    </source>
</evidence>
<feature type="compositionally biased region" description="Basic and acidic residues" evidence="5">
    <location>
        <begin position="35"/>
        <end position="52"/>
    </location>
</feature>
<organism evidence="7 8">
    <name type="scientific">Moniliophthora roreri (strain MCA 2997)</name>
    <name type="common">Cocoa frosty pod rot fungus</name>
    <name type="synonym">Crinipellis roreri</name>
    <dbReference type="NCBI Taxonomy" id="1381753"/>
    <lineage>
        <taxon>Eukaryota</taxon>
        <taxon>Fungi</taxon>
        <taxon>Dikarya</taxon>
        <taxon>Basidiomycota</taxon>
        <taxon>Agaricomycotina</taxon>
        <taxon>Agaricomycetes</taxon>
        <taxon>Agaricomycetidae</taxon>
        <taxon>Agaricales</taxon>
        <taxon>Marasmiineae</taxon>
        <taxon>Marasmiaceae</taxon>
        <taxon>Moniliophthora</taxon>
    </lineage>
</organism>
<feature type="transmembrane region" description="Helical" evidence="6">
    <location>
        <begin position="192"/>
        <end position="211"/>
    </location>
</feature>
<evidence type="ECO:0000256" key="1">
    <source>
        <dbReference type="ARBA" id="ARBA00004141"/>
    </source>
</evidence>
<comment type="caution">
    <text evidence="7">The sequence shown here is derived from an EMBL/GenBank/DDBJ whole genome shotgun (WGS) entry which is preliminary data.</text>
</comment>
<name>V2X0X1_MONRO</name>
<feature type="region of interest" description="Disordered" evidence="5">
    <location>
        <begin position="1"/>
        <end position="52"/>
    </location>
</feature>
<dbReference type="NCBIfam" id="TIGR01197">
    <property type="entry name" value="nramp"/>
    <property type="match status" value="1"/>
</dbReference>
<dbReference type="Proteomes" id="UP000017559">
    <property type="component" value="Unassembled WGS sequence"/>
</dbReference>
<comment type="subcellular location">
    <subcellularLocation>
        <location evidence="1">Membrane</location>
        <topology evidence="1">Multi-pass membrane protein</topology>
    </subcellularLocation>
</comment>
<feature type="transmembrane region" description="Helical" evidence="6">
    <location>
        <begin position="331"/>
        <end position="356"/>
    </location>
</feature>
<dbReference type="GO" id="GO:0015086">
    <property type="term" value="F:cadmium ion transmembrane transporter activity"/>
    <property type="evidence" value="ECO:0007669"/>
    <property type="project" value="TreeGrafter"/>
</dbReference>
<feature type="transmembrane region" description="Helical" evidence="6">
    <location>
        <begin position="428"/>
        <end position="446"/>
    </location>
</feature>
<dbReference type="GO" id="GO:0005384">
    <property type="term" value="F:manganese ion transmembrane transporter activity"/>
    <property type="evidence" value="ECO:0007669"/>
    <property type="project" value="TreeGrafter"/>
</dbReference>
<feature type="transmembrane region" description="Helical" evidence="6">
    <location>
        <begin position="548"/>
        <end position="570"/>
    </location>
</feature>
<dbReference type="STRING" id="1381753.V2X0X1"/>
<dbReference type="InterPro" id="IPR001046">
    <property type="entry name" value="NRAMP_fam"/>
</dbReference>
<sequence>MDSSSVHSATRADDSYKSHAPEEHGCEISGITLQEEERERSESESESERGAGRRKGLWRERCAGTARTIFHHVKTHTGVGLVCAVAYFDPGNWGVDLQAGSEYGYRLLFVVLLAGLIAVFFQVLASRLGCVTGLDLASHCRLLLHDRPKHTFLYRWLGLYPLYILSETAIIATDLAELLGSAIALCLLFPKLELWHGVLITAFDVVLILALGDPLGGRPVKSFELVIAGLVLAVLVCMCIIIARVDVHWGDAFEGYLPSKYIFPNGALYTSVGILGATVMPHSLFLGSALATQDRITPPSEYATNAKSHSERNNNSLAFVKGHLYHGIVDVALSLLGFAVVINSAILILSSAVFFYGDDPRTMGSDKQAGLFDAYDLIKETVGQGAATLFAIALLAAGQSSSIIATVAGQAVSEGFLQWRTSAVVRRLLTRLLAIIPSMAVAIAVGRKGIDILLVTSQVVLCVVLPFISFPLIYLTSKKEVMAVKVPSSRPSLVPSATSSASSSSSTTLHPKETDDVEAEAVELAASGDVATDNAQEEEKMIYFNNGIVTKCIGGAIWILVMTANVYLLATLAMGKGNG</sequence>
<feature type="region of interest" description="Disordered" evidence="5">
    <location>
        <begin position="490"/>
        <end position="513"/>
    </location>
</feature>
<keyword evidence="2 6" id="KW-0812">Transmembrane</keyword>
<feature type="transmembrane region" description="Helical" evidence="6">
    <location>
        <begin position="223"/>
        <end position="247"/>
    </location>
</feature>
<feature type="transmembrane region" description="Helical" evidence="6">
    <location>
        <begin position="386"/>
        <end position="408"/>
    </location>
</feature>
<dbReference type="Pfam" id="PF01566">
    <property type="entry name" value="Nramp"/>
    <property type="match status" value="1"/>
</dbReference>
<keyword evidence="3 6" id="KW-1133">Transmembrane helix</keyword>
<evidence type="ECO:0000313" key="7">
    <source>
        <dbReference type="EMBL" id="ESK86095.1"/>
    </source>
</evidence>
<feature type="transmembrane region" description="Helical" evidence="6">
    <location>
        <begin position="152"/>
        <end position="172"/>
    </location>
</feature>
<evidence type="ECO:0000256" key="3">
    <source>
        <dbReference type="ARBA" id="ARBA00022989"/>
    </source>
</evidence>
<dbReference type="OrthoDB" id="409173at2759"/>